<keyword evidence="1" id="KW-0805">Transcription regulation</keyword>
<dbReference type="PRINTS" id="PR00455">
    <property type="entry name" value="HTHTETR"/>
</dbReference>
<dbReference type="PANTHER" id="PTHR30055">
    <property type="entry name" value="HTH-TYPE TRANSCRIPTIONAL REGULATOR RUTR"/>
    <property type="match status" value="1"/>
</dbReference>
<accession>A0A559JAJ1</accession>
<dbReference type="InterPro" id="IPR009057">
    <property type="entry name" value="Homeodomain-like_sf"/>
</dbReference>
<dbReference type="Gene3D" id="1.10.10.60">
    <property type="entry name" value="Homeodomain-like"/>
    <property type="match status" value="1"/>
</dbReference>
<keyword evidence="2 4" id="KW-0238">DNA-binding</keyword>
<organism evidence="6 7">
    <name type="scientific">Cohnella terricola</name>
    <dbReference type="NCBI Taxonomy" id="1289167"/>
    <lineage>
        <taxon>Bacteria</taxon>
        <taxon>Bacillati</taxon>
        <taxon>Bacillota</taxon>
        <taxon>Bacilli</taxon>
        <taxon>Bacillales</taxon>
        <taxon>Paenibacillaceae</taxon>
        <taxon>Cohnella</taxon>
    </lineage>
</organism>
<gene>
    <name evidence="6" type="ORF">FPZ45_20125</name>
</gene>
<dbReference type="GO" id="GO:0003700">
    <property type="term" value="F:DNA-binding transcription factor activity"/>
    <property type="evidence" value="ECO:0007669"/>
    <property type="project" value="TreeGrafter"/>
</dbReference>
<feature type="domain" description="HTH tetR-type" evidence="5">
    <location>
        <begin position="15"/>
        <end position="75"/>
    </location>
</feature>
<dbReference type="PROSITE" id="PS50977">
    <property type="entry name" value="HTH_TETR_2"/>
    <property type="match status" value="1"/>
</dbReference>
<evidence type="ECO:0000256" key="1">
    <source>
        <dbReference type="ARBA" id="ARBA00023015"/>
    </source>
</evidence>
<dbReference type="SUPFAM" id="SSF48498">
    <property type="entry name" value="Tetracyclin repressor-like, C-terminal domain"/>
    <property type="match status" value="1"/>
</dbReference>
<reference evidence="6 7" key="1">
    <citation type="submission" date="2019-07" db="EMBL/GenBank/DDBJ databases">
        <authorList>
            <person name="Kim J."/>
        </authorList>
    </citation>
    <scope>NUCLEOTIDE SEQUENCE [LARGE SCALE GENOMIC DNA]</scope>
    <source>
        <strain evidence="6 7">G13</strain>
    </source>
</reference>
<dbReference type="Gene3D" id="1.10.357.10">
    <property type="entry name" value="Tetracycline Repressor, domain 2"/>
    <property type="match status" value="1"/>
</dbReference>
<evidence type="ECO:0000256" key="4">
    <source>
        <dbReference type="PROSITE-ProRule" id="PRU00335"/>
    </source>
</evidence>
<dbReference type="RefSeq" id="WP_144705833.1">
    <property type="nucleotide sequence ID" value="NZ_VNJJ01000014.1"/>
</dbReference>
<dbReference type="SUPFAM" id="SSF46689">
    <property type="entry name" value="Homeodomain-like"/>
    <property type="match status" value="1"/>
</dbReference>
<dbReference type="InterPro" id="IPR001647">
    <property type="entry name" value="HTH_TetR"/>
</dbReference>
<keyword evidence="7" id="KW-1185">Reference proteome</keyword>
<sequence>MEIKNKSGGKTASGTEYHRRILDAAARLMERNGIDSVNMYQIAQEAGIGQGTLYRRYEHPGEIYSELLRTSMEQFVDRLEAQLELDGDSSAAILGRLRDAIERAVDYIDDHVDLLDSINCMYAGKKSSMLDKRPVMIRLRTLVTSYLDLAVERGETREIDVTLTTSFLLAALGPGQYMYHRDTMGYTKERYLAEVVRLFIDGSRK</sequence>
<comment type="caution">
    <text evidence="6">The sequence shown here is derived from an EMBL/GenBank/DDBJ whole genome shotgun (WGS) entry which is preliminary data.</text>
</comment>
<protein>
    <submittedName>
        <fullName evidence="6">TetR/AcrR family transcriptional regulator</fullName>
    </submittedName>
</protein>
<dbReference type="OrthoDB" id="1679733at2"/>
<keyword evidence="3" id="KW-0804">Transcription</keyword>
<dbReference type="EMBL" id="VNJJ01000014">
    <property type="protein sequence ID" value="TVX96904.1"/>
    <property type="molecule type" value="Genomic_DNA"/>
</dbReference>
<evidence type="ECO:0000259" key="5">
    <source>
        <dbReference type="PROSITE" id="PS50977"/>
    </source>
</evidence>
<dbReference type="Pfam" id="PF00440">
    <property type="entry name" value="TetR_N"/>
    <property type="match status" value="1"/>
</dbReference>
<evidence type="ECO:0000256" key="3">
    <source>
        <dbReference type="ARBA" id="ARBA00023163"/>
    </source>
</evidence>
<dbReference type="AlphaFoldDB" id="A0A559JAJ1"/>
<feature type="DNA-binding region" description="H-T-H motif" evidence="4">
    <location>
        <begin position="38"/>
        <end position="57"/>
    </location>
</feature>
<evidence type="ECO:0000313" key="6">
    <source>
        <dbReference type="EMBL" id="TVX96904.1"/>
    </source>
</evidence>
<dbReference type="InterPro" id="IPR036271">
    <property type="entry name" value="Tet_transcr_reg_TetR-rel_C_sf"/>
</dbReference>
<evidence type="ECO:0000313" key="7">
    <source>
        <dbReference type="Proteomes" id="UP000316330"/>
    </source>
</evidence>
<dbReference type="Proteomes" id="UP000316330">
    <property type="component" value="Unassembled WGS sequence"/>
</dbReference>
<name>A0A559JAJ1_9BACL</name>
<dbReference type="GO" id="GO:0000976">
    <property type="term" value="F:transcription cis-regulatory region binding"/>
    <property type="evidence" value="ECO:0007669"/>
    <property type="project" value="TreeGrafter"/>
</dbReference>
<dbReference type="InterPro" id="IPR050109">
    <property type="entry name" value="HTH-type_TetR-like_transc_reg"/>
</dbReference>
<evidence type="ECO:0000256" key="2">
    <source>
        <dbReference type="ARBA" id="ARBA00023125"/>
    </source>
</evidence>
<proteinExistence type="predicted"/>
<dbReference type="PANTHER" id="PTHR30055:SF240">
    <property type="entry name" value="HTH-TYPE TRANSCRIPTIONAL REGULATOR ACRR"/>
    <property type="match status" value="1"/>
</dbReference>